<accession>A0A4U8UIS2</accession>
<dbReference type="RefSeq" id="WP_034555038.1">
    <property type="nucleotide sequence ID" value="NZ_JRPC02000011.1"/>
</dbReference>
<dbReference type="AlphaFoldDB" id="A0A4U8UIS2"/>
<gene>
    <name evidence="1" type="ORF">LS72_005160</name>
</gene>
<dbReference type="EMBL" id="JRPC02000011">
    <property type="protein sequence ID" value="TLE15949.1"/>
    <property type="molecule type" value="Genomic_DNA"/>
</dbReference>
<comment type="caution">
    <text evidence="1">The sequence shown here is derived from an EMBL/GenBank/DDBJ whole genome shotgun (WGS) entry which is preliminary data.</text>
</comment>
<proteinExistence type="predicted"/>
<keyword evidence="2" id="KW-1185">Reference proteome</keyword>
<organism evidence="1 2">
    <name type="scientific">Helicobacter apodemus</name>
    <dbReference type="NCBI Taxonomy" id="135569"/>
    <lineage>
        <taxon>Bacteria</taxon>
        <taxon>Pseudomonadati</taxon>
        <taxon>Campylobacterota</taxon>
        <taxon>Epsilonproteobacteria</taxon>
        <taxon>Campylobacterales</taxon>
        <taxon>Helicobacteraceae</taxon>
        <taxon>Helicobacter</taxon>
    </lineage>
</organism>
<protein>
    <submittedName>
        <fullName evidence="1">Uncharacterized protein</fullName>
    </submittedName>
</protein>
<sequence>MDWINFNDMPDFIADMENILKRENLSVTEEEVWEIARESPCVPLFQNIYIELVFMHLESLCESHNLSCEYQVNCLASSFSIEDEEFYTEDDYYDKIRKSA</sequence>
<evidence type="ECO:0000313" key="2">
    <source>
        <dbReference type="Proteomes" id="UP000029920"/>
    </source>
</evidence>
<evidence type="ECO:0000313" key="1">
    <source>
        <dbReference type="EMBL" id="TLE15949.1"/>
    </source>
</evidence>
<name>A0A4U8UIS2_9HELI</name>
<dbReference type="Proteomes" id="UP000029920">
    <property type="component" value="Unassembled WGS sequence"/>
</dbReference>
<reference evidence="1 2" key="1">
    <citation type="journal article" date="2014" name="Genome Announc.">
        <title>Draft genome sequences of eight enterohepatic helicobacter species isolated from both laboratory and wild rodents.</title>
        <authorList>
            <person name="Sheh A."/>
            <person name="Shen Z."/>
            <person name="Fox J.G."/>
        </authorList>
    </citation>
    <scope>NUCLEOTIDE SEQUENCE [LARGE SCALE GENOMIC DNA]</scope>
    <source>
        <strain evidence="1 2">MIT-03-7007</strain>
    </source>
</reference>